<dbReference type="AlphaFoldDB" id="A0A1D1VDB3"/>
<gene>
    <name evidence="3" type="primary">RvY_10590</name>
    <name evidence="3" type="synonym">RvY_10590.2</name>
    <name evidence="3" type="ORF">RvY_10590-2</name>
</gene>
<dbReference type="EMBL" id="BDGG01000005">
    <property type="protein sequence ID" value="GAU99619.1"/>
    <property type="molecule type" value="Genomic_DNA"/>
</dbReference>
<accession>A0A1D1VDB3</accession>
<protein>
    <recommendedName>
        <fullName evidence="2">Chromo domain-containing protein</fullName>
    </recommendedName>
</protein>
<dbReference type="Gene3D" id="2.40.50.40">
    <property type="match status" value="1"/>
</dbReference>
<evidence type="ECO:0000259" key="2">
    <source>
        <dbReference type="PROSITE" id="PS50013"/>
    </source>
</evidence>
<feature type="compositionally biased region" description="Acidic residues" evidence="1">
    <location>
        <begin position="161"/>
        <end position="176"/>
    </location>
</feature>
<evidence type="ECO:0000313" key="4">
    <source>
        <dbReference type="Proteomes" id="UP000186922"/>
    </source>
</evidence>
<evidence type="ECO:0000256" key="1">
    <source>
        <dbReference type="SAM" id="MobiDB-lite"/>
    </source>
</evidence>
<dbReference type="OrthoDB" id="10239070at2759"/>
<comment type="caution">
    <text evidence="3">The sequence shown here is derived from an EMBL/GenBank/DDBJ whole genome shotgun (WGS) entry which is preliminary data.</text>
</comment>
<feature type="compositionally biased region" description="Acidic residues" evidence="1">
    <location>
        <begin position="183"/>
        <end position="201"/>
    </location>
</feature>
<dbReference type="Pfam" id="PF00385">
    <property type="entry name" value="Chromo"/>
    <property type="match status" value="1"/>
</dbReference>
<reference evidence="3 4" key="1">
    <citation type="journal article" date="2016" name="Nat. Commun.">
        <title>Extremotolerant tardigrade genome and improved radiotolerance of human cultured cells by tardigrade-unique protein.</title>
        <authorList>
            <person name="Hashimoto T."/>
            <person name="Horikawa D.D."/>
            <person name="Saito Y."/>
            <person name="Kuwahara H."/>
            <person name="Kozuka-Hata H."/>
            <person name="Shin-I T."/>
            <person name="Minakuchi Y."/>
            <person name="Ohishi K."/>
            <person name="Motoyama A."/>
            <person name="Aizu T."/>
            <person name="Enomoto A."/>
            <person name="Kondo K."/>
            <person name="Tanaka S."/>
            <person name="Hara Y."/>
            <person name="Koshikawa S."/>
            <person name="Sagara H."/>
            <person name="Miura T."/>
            <person name="Yokobori S."/>
            <person name="Miyagawa K."/>
            <person name="Suzuki Y."/>
            <person name="Kubo T."/>
            <person name="Oyama M."/>
            <person name="Kohara Y."/>
            <person name="Fujiyama A."/>
            <person name="Arakawa K."/>
            <person name="Katayama T."/>
            <person name="Toyoda A."/>
            <person name="Kunieda T."/>
        </authorList>
    </citation>
    <scope>NUCLEOTIDE SEQUENCE [LARGE SCALE GENOMIC DNA]</scope>
    <source>
        <strain evidence="3 4">YOKOZUNA-1</strain>
    </source>
</reference>
<dbReference type="InterPro" id="IPR016197">
    <property type="entry name" value="Chromo-like_dom_sf"/>
</dbReference>
<dbReference type="SUPFAM" id="SSF54160">
    <property type="entry name" value="Chromo domain-like"/>
    <property type="match status" value="1"/>
</dbReference>
<dbReference type="InterPro" id="IPR023780">
    <property type="entry name" value="Chromo_domain"/>
</dbReference>
<feature type="domain" description="Chromo" evidence="2">
    <location>
        <begin position="40"/>
        <end position="90"/>
    </location>
</feature>
<keyword evidence="4" id="KW-1185">Reference proteome</keyword>
<dbReference type="InterPro" id="IPR000953">
    <property type="entry name" value="Chromo/chromo_shadow_dom"/>
</dbReference>
<dbReference type="Proteomes" id="UP000186922">
    <property type="component" value="Unassembled WGS sequence"/>
</dbReference>
<proteinExistence type="predicted"/>
<feature type="region of interest" description="Disordered" evidence="1">
    <location>
        <begin position="99"/>
        <end position="230"/>
    </location>
</feature>
<name>A0A1D1VDB3_RAMVA</name>
<evidence type="ECO:0000313" key="3">
    <source>
        <dbReference type="EMBL" id="GAU99619.1"/>
    </source>
</evidence>
<dbReference type="PROSITE" id="PS50013">
    <property type="entry name" value="CHROMO_2"/>
    <property type="match status" value="1"/>
</dbReference>
<dbReference type="SMART" id="SM00298">
    <property type="entry name" value="CHROMO"/>
    <property type="match status" value="1"/>
</dbReference>
<organism evidence="3 4">
    <name type="scientific">Ramazzottius varieornatus</name>
    <name type="common">Water bear</name>
    <name type="synonym">Tardigrade</name>
    <dbReference type="NCBI Taxonomy" id="947166"/>
    <lineage>
        <taxon>Eukaryota</taxon>
        <taxon>Metazoa</taxon>
        <taxon>Ecdysozoa</taxon>
        <taxon>Tardigrada</taxon>
        <taxon>Eutardigrada</taxon>
        <taxon>Parachela</taxon>
        <taxon>Hypsibioidea</taxon>
        <taxon>Ramazzottiidae</taxon>
        <taxon>Ramazzottius</taxon>
    </lineage>
</organism>
<sequence length="230" mass="26220">MVLWLHPSVRGEEPRMSRAKNFDESVDEVEQLPPFRGPSWPVEKLLARRNSHLVDKDGNRQLDYLVKWENRDVMMSTWVAEEYLESKDVVRWKDRVKTVSSSDEESSTAEEVGHAQQTASTDSDEDRPMMRIPRKSLVNSRGGSPVPTARRLLNENFSQDESGDGDDEDEEDEETESLNGFVVDDDVVIYSDREEDEEEEFSTQPNSARDRYFGHSQVSGDASVDESDGA</sequence>